<keyword evidence="4" id="KW-1015">Disulfide bond</keyword>
<dbReference type="InterPro" id="IPR051940">
    <property type="entry name" value="Chitin_bind-dev_reg"/>
</dbReference>
<dbReference type="SMART" id="SM00494">
    <property type="entry name" value="ChtBD2"/>
    <property type="match status" value="3"/>
</dbReference>
<keyword evidence="3" id="KW-0677">Repeat</keyword>
<reference evidence="7" key="1">
    <citation type="journal article" date="2020" name="bioRxiv">
        <title>Chromosome-level reference genome of the European wasp spider Argiope bruennichi: a resource for studies on range expansion and evolutionary adaptation.</title>
        <authorList>
            <person name="Sheffer M.M."/>
            <person name="Hoppe A."/>
            <person name="Krehenwinkel H."/>
            <person name="Uhl G."/>
            <person name="Kuss A.W."/>
            <person name="Jensen L."/>
            <person name="Jensen C."/>
            <person name="Gillespie R.G."/>
            <person name="Hoff K.J."/>
            <person name="Prost S."/>
        </authorList>
    </citation>
    <scope>NUCLEOTIDE SEQUENCE</scope>
</reference>
<name>A0A8T0FK55_ARGBR</name>
<feature type="domain" description="Chitin-binding type-2" evidence="6">
    <location>
        <begin position="131"/>
        <end position="177"/>
    </location>
</feature>
<feature type="domain" description="Chitin-binding type-2" evidence="6">
    <location>
        <begin position="178"/>
        <end position="231"/>
    </location>
</feature>
<gene>
    <name evidence="7" type="ORF">HNY73_007811</name>
</gene>
<evidence type="ECO:0000313" key="7">
    <source>
        <dbReference type="EMBL" id="KAF8789909.1"/>
    </source>
</evidence>
<evidence type="ECO:0000313" key="8">
    <source>
        <dbReference type="Proteomes" id="UP000807504"/>
    </source>
</evidence>
<accession>A0A8T0FK55</accession>
<dbReference type="InterPro" id="IPR036508">
    <property type="entry name" value="Chitin-bd_dom_sf"/>
</dbReference>
<dbReference type="PANTHER" id="PTHR23301:SF0">
    <property type="entry name" value="CHITIN-BINDING TYPE-2 DOMAIN-CONTAINING PROTEIN-RELATED"/>
    <property type="match status" value="1"/>
</dbReference>
<dbReference type="Pfam" id="PF01607">
    <property type="entry name" value="CBM_14"/>
    <property type="match status" value="3"/>
</dbReference>
<dbReference type="EMBL" id="JABXBU010000012">
    <property type="protein sequence ID" value="KAF8789909.1"/>
    <property type="molecule type" value="Genomic_DNA"/>
</dbReference>
<evidence type="ECO:0000256" key="3">
    <source>
        <dbReference type="ARBA" id="ARBA00022737"/>
    </source>
</evidence>
<dbReference type="InterPro" id="IPR002557">
    <property type="entry name" value="Chitin-bd_dom"/>
</dbReference>
<evidence type="ECO:0000259" key="6">
    <source>
        <dbReference type="PROSITE" id="PS50940"/>
    </source>
</evidence>
<keyword evidence="2" id="KW-0732">Signal</keyword>
<dbReference type="SUPFAM" id="SSF57625">
    <property type="entry name" value="Invertebrate chitin-binding proteins"/>
    <property type="match status" value="3"/>
</dbReference>
<dbReference type="GO" id="GO:0008061">
    <property type="term" value="F:chitin binding"/>
    <property type="evidence" value="ECO:0007669"/>
    <property type="project" value="UniProtKB-KW"/>
</dbReference>
<feature type="domain" description="Chitin-binding type-2" evidence="6">
    <location>
        <begin position="428"/>
        <end position="483"/>
    </location>
</feature>
<dbReference type="AlphaFoldDB" id="A0A8T0FK55"/>
<organism evidence="7 8">
    <name type="scientific">Argiope bruennichi</name>
    <name type="common">Wasp spider</name>
    <name type="synonym">Aranea bruennichi</name>
    <dbReference type="NCBI Taxonomy" id="94029"/>
    <lineage>
        <taxon>Eukaryota</taxon>
        <taxon>Metazoa</taxon>
        <taxon>Ecdysozoa</taxon>
        <taxon>Arthropoda</taxon>
        <taxon>Chelicerata</taxon>
        <taxon>Arachnida</taxon>
        <taxon>Araneae</taxon>
        <taxon>Araneomorphae</taxon>
        <taxon>Entelegynae</taxon>
        <taxon>Araneoidea</taxon>
        <taxon>Araneidae</taxon>
        <taxon>Argiope</taxon>
    </lineage>
</organism>
<comment type="caution">
    <text evidence="7">The sequence shown here is derived from an EMBL/GenBank/DDBJ whole genome shotgun (WGS) entry which is preliminary data.</text>
</comment>
<dbReference type="Gene3D" id="2.170.140.10">
    <property type="entry name" value="Chitin binding domain"/>
    <property type="match status" value="3"/>
</dbReference>
<dbReference type="Proteomes" id="UP000807504">
    <property type="component" value="Unassembled WGS sequence"/>
</dbReference>
<keyword evidence="8" id="KW-1185">Reference proteome</keyword>
<evidence type="ECO:0000256" key="5">
    <source>
        <dbReference type="ARBA" id="ARBA00023180"/>
    </source>
</evidence>
<dbReference type="PROSITE" id="PS50940">
    <property type="entry name" value="CHIT_BIND_II"/>
    <property type="match status" value="3"/>
</dbReference>
<protein>
    <submittedName>
        <fullName evidence="7">Major mite allergen Der p 23 like protein</fullName>
    </submittedName>
</protein>
<sequence>MESLRSRLAISVLGEFSLIQAMLTPFGSLLLDINIGYQLLQLVESGTGRKKKVVAVTPWSDFISHVRLDSIHINAHKDYLLKDRQKHFIGAFLLSSVFSGQESTTSVSIGTSATREPETSSNISCNCTFCMLPVPDDCSVYMMCTNNSAKVIVCGRGLYFNTMAQTCDLEDNLPCENNVQCPESSGRFPYPHSCVHYMDCNNFEITVKICPEGMIFDKDKAECLSGESCEDKFVTSTDSTNNKNSKSFTMDLTQSSTDYVSGSTSSSKTEKINSINDTTIMGTETTFTSKATPITEKNIATDKSNTTSAKINSTVYITTHTATTDFKFTSESVTKTKRIVSTRISDERENDSSRQIKNINTEDISTISTADTFSETEAIRDLSTTMFNKETTNSVSNLSNETINEEESYSTLPEITTVKGISSNDTTEFKCPNRFGLYPDAKNCSKFYHCSHWIAYHKTCPSKLHFSSVLLVCDWPYKAGCSLSSSACPVLYPHFSCLAHTEPLFYCSSVLLQSIKLINSLKLGICDNLSDK</sequence>
<evidence type="ECO:0000256" key="1">
    <source>
        <dbReference type="ARBA" id="ARBA00022669"/>
    </source>
</evidence>
<reference evidence="7" key="2">
    <citation type="submission" date="2020-06" db="EMBL/GenBank/DDBJ databases">
        <authorList>
            <person name="Sheffer M."/>
        </authorList>
    </citation>
    <scope>NUCLEOTIDE SEQUENCE</scope>
</reference>
<dbReference type="GO" id="GO:0005576">
    <property type="term" value="C:extracellular region"/>
    <property type="evidence" value="ECO:0007669"/>
    <property type="project" value="InterPro"/>
</dbReference>
<dbReference type="PANTHER" id="PTHR23301">
    <property type="entry name" value="CHITIN BINDING PERITROPHIN-A"/>
    <property type="match status" value="1"/>
</dbReference>
<evidence type="ECO:0000256" key="4">
    <source>
        <dbReference type="ARBA" id="ARBA00023157"/>
    </source>
</evidence>
<keyword evidence="1" id="KW-0147">Chitin-binding</keyword>
<proteinExistence type="predicted"/>
<evidence type="ECO:0000256" key="2">
    <source>
        <dbReference type="ARBA" id="ARBA00022729"/>
    </source>
</evidence>
<keyword evidence="5" id="KW-0325">Glycoprotein</keyword>